<dbReference type="NCBIfam" id="TIGR01127">
    <property type="entry name" value="ilvA_1Cterm"/>
    <property type="match status" value="1"/>
</dbReference>
<evidence type="ECO:0000256" key="5">
    <source>
        <dbReference type="ARBA" id="ARBA00023239"/>
    </source>
</evidence>
<reference evidence="7 8" key="1">
    <citation type="journal article" date="2014" name="Int. J. Syst. Evol. Microbiol.">
        <title>Nitrososphaera viennensis gen. nov., sp. nov., an aerobic and mesophilic, ammonia-oxidizing archaeon from soil and a member of the archaeal phylum Thaumarchaeota.</title>
        <authorList>
            <person name="Stieglmeier M."/>
            <person name="Klingl A."/>
            <person name="Alves R.J."/>
            <person name="Rittmann S.K."/>
            <person name="Melcher M."/>
            <person name="Leisch N."/>
            <person name="Schleper C."/>
        </authorList>
    </citation>
    <scope>NUCLEOTIDE SEQUENCE [LARGE SCALE GENOMIC DNA]</scope>
    <source>
        <strain evidence="7">EN76</strain>
    </source>
</reference>
<name>A0A060HEX9_9ARCH</name>
<dbReference type="STRING" id="926571.NVIE_000060"/>
<dbReference type="GO" id="GO:0009097">
    <property type="term" value="P:isoleucine biosynthetic process"/>
    <property type="evidence" value="ECO:0007669"/>
    <property type="project" value="TreeGrafter"/>
</dbReference>
<protein>
    <recommendedName>
        <fullName evidence="3">threonine ammonia-lyase</fullName>
        <ecNumber evidence="3">4.3.1.19</ecNumber>
    </recommendedName>
</protein>
<sequence>MNDDSVWKADRKHRVPTYDDIVKARSLLEGTVRKTPLQRSSTFSKLAGTNVFLKLECLQLTGSFKVRGALAKVGSLTEKQAGYGVIAASAGNHAQGVAFASARKNVPCTIVMPQNASPAKVAATRSYGAEVVQKGFNYDEAWEATQEIAKQEGKTIIHAFDDPDVIAGQGTIGLELMEDLAGADRVYLPVGGGGLAAGVSIAIKAKKPDIKIIGVESRAFPAMKESMAKGSLQSVKAGYTIADGISVKSPGKLTYEIVSKHLDDIVLVDDTAIVKTMFLLMERAKLVVEPAGAASLAYLLSNGHQAGKNEKVISLLSGGNVDMYLLGQVVAKGLMQMGRLVKIFILLPDKPGALKEVVDDIAELSVNIVEVEHDRLSANIPAGTAGVYLSLELENEKRSQKLLDFMKRKGIEFKVVS</sequence>
<dbReference type="CDD" id="cd01562">
    <property type="entry name" value="Thr-dehyd"/>
    <property type="match status" value="1"/>
</dbReference>
<comment type="cofactor">
    <cofactor evidence="1">
        <name>pyridoxal 5'-phosphate</name>
        <dbReference type="ChEBI" id="CHEBI:597326"/>
    </cofactor>
</comment>
<evidence type="ECO:0000256" key="4">
    <source>
        <dbReference type="ARBA" id="ARBA00022898"/>
    </source>
</evidence>
<proteinExistence type="inferred from homology"/>
<dbReference type="GeneID" id="74945272"/>
<dbReference type="InterPro" id="IPR005789">
    <property type="entry name" value="Thr_deHydtase_catblc"/>
</dbReference>
<dbReference type="RefSeq" id="WP_075053450.1">
    <property type="nucleotide sequence ID" value="NZ_CP007536.1"/>
</dbReference>
<dbReference type="InterPro" id="IPR001926">
    <property type="entry name" value="TrpB-like_PALP"/>
</dbReference>
<dbReference type="InterPro" id="IPR002912">
    <property type="entry name" value="ACT_dom"/>
</dbReference>
<dbReference type="OrthoDB" id="9915at2157"/>
<evidence type="ECO:0000256" key="3">
    <source>
        <dbReference type="ARBA" id="ARBA00012096"/>
    </source>
</evidence>
<dbReference type="SUPFAM" id="SSF53686">
    <property type="entry name" value="Tryptophan synthase beta subunit-like PLP-dependent enzymes"/>
    <property type="match status" value="1"/>
</dbReference>
<keyword evidence="5 7" id="KW-0456">Lyase</keyword>
<dbReference type="GO" id="GO:0006565">
    <property type="term" value="P:L-serine catabolic process"/>
    <property type="evidence" value="ECO:0007669"/>
    <property type="project" value="TreeGrafter"/>
</dbReference>
<dbReference type="Pfam" id="PF00291">
    <property type="entry name" value="PALP"/>
    <property type="match status" value="1"/>
</dbReference>
<evidence type="ECO:0000313" key="8">
    <source>
        <dbReference type="Proteomes" id="UP000027093"/>
    </source>
</evidence>
<keyword evidence="8" id="KW-1185">Reference proteome</keyword>
<evidence type="ECO:0000256" key="2">
    <source>
        <dbReference type="ARBA" id="ARBA00010869"/>
    </source>
</evidence>
<evidence type="ECO:0000313" key="7">
    <source>
        <dbReference type="EMBL" id="AIC14188.1"/>
    </source>
</evidence>
<gene>
    <name evidence="7" type="primary">ilvA</name>
    <name evidence="7" type="ORF">NVIE_000060</name>
</gene>
<dbReference type="KEGG" id="nvn:NVIE_000060"/>
<evidence type="ECO:0000259" key="6">
    <source>
        <dbReference type="PROSITE" id="PS51671"/>
    </source>
</evidence>
<dbReference type="InterPro" id="IPR044561">
    <property type="entry name" value="ACT_ThrD-II-like"/>
</dbReference>
<keyword evidence="4" id="KW-0663">Pyridoxal phosphate</keyword>
<dbReference type="GO" id="GO:0003941">
    <property type="term" value="F:L-serine ammonia-lyase activity"/>
    <property type="evidence" value="ECO:0007669"/>
    <property type="project" value="TreeGrafter"/>
</dbReference>
<dbReference type="InterPro" id="IPR045865">
    <property type="entry name" value="ACT-like_dom_sf"/>
</dbReference>
<accession>A0A060HEX9</accession>
<dbReference type="GO" id="GO:0004794">
    <property type="term" value="F:threonine deaminase activity"/>
    <property type="evidence" value="ECO:0007669"/>
    <property type="project" value="UniProtKB-EC"/>
</dbReference>
<dbReference type="PANTHER" id="PTHR48078:SF6">
    <property type="entry name" value="L-THREONINE DEHYDRATASE CATABOLIC TDCB"/>
    <property type="match status" value="1"/>
</dbReference>
<dbReference type="Proteomes" id="UP000027093">
    <property type="component" value="Chromosome"/>
</dbReference>
<dbReference type="FunFam" id="3.40.50.1100:FF:000007">
    <property type="entry name" value="L-threonine dehydratase catabolic TdcB"/>
    <property type="match status" value="1"/>
</dbReference>
<dbReference type="GO" id="GO:0006567">
    <property type="term" value="P:L-threonine catabolic process"/>
    <property type="evidence" value="ECO:0007669"/>
    <property type="project" value="InterPro"/>
</dbReference>
<dbReference type="HOGENOM" id="CLU_021152_4_1_2"/>
<dbReference type="Gene3D" id="3.40.50.1100">
    <property type="match status" value="2"/>
</dbReference>
<dbReference type="AlphaFoldDB" id="A0A060HEX9"/>
<evidence type="ECO:0000256" key="1">
    <source>
        <dbReference type="ARBA" id="ARBA00001933"/>
    </source>
</evidence>
<dbReference type="InterPro" id="IPR036052">
    <property type="entry name" value="TrpB-like_PALP_sf"/>
</dbReference>
<dbReference type="SUPFAM" id="SSF55021">
    <property type="entry name" value="ACT-like"/>
    <property type="match status" value="1"/>
</dbReference>
<dbReference type="EC" id="4.3.1.19" evidence="3"/>
<dbReference type="InterPro" id="IPR050147">
    <property type="entry name" value="Ser/Thr_Dehydratase"/>
</dbReference>
<comment type="similarity">
    <text evidence="2">Belongs to the serine/threonine dehydratase family.</text>
</comment>
<dbReference type="PANTHER" id="PTHR48078">
    <property type="entry name" value="THREONINE DEHYDRATASE, MITOCHONDRIAL-RELATED"/>
    <property type="match status" value="1"/>
</dbReference>
<dbReference type="EMBL" id="CP007536">
    <property type="protein sequence ID" value="AIC14188.1"/>
    <property type="molecule type" value="Genomic_DNA"/>
</dbReference>
<organism evidence="7 8">
    <name type="scientific">Nitrososphaera viennensis EN76</name>
    <dbReference type="NCBI Taxonomy" id="926571"/>
    <lineage>
        <taxon>Archaea</taxon>
        <taxon>Nitrososphaerota</taxon>
        <taxon>Nitrososphaeria</taxon>
        <taxon>Nitrososphaerales</taxon>
        <taxon>Nitrososphaeraceae</taxon>
        <taxon>Nitrososphaera</taxon>
    </lineage>
</organism>
<dbReference type="PROSITE" id="PS51671">
    <property type="entry name" value="ACT"/>
    <property type="match status" value="1"/>
</dbReference>
<dbReference type="CDD" id="cd04886">
    <property type="entry name" value="ACT_ThrD-II-like"/>
    <property type="match status" value="1"/>
</dbReference>
<feature type="domain" description="ACT" evidence="6">
    <location>
        <begin position="342"/>
        <end position="417"/>
    </location>
</feature>